<accession>A0A5N6NGM8</accession>
<gene>
    <name evidence="2" type="ORF">E3N88_20285</name>
</gene>
<evidence type="ECO:0000313" key="3">
    <source>
        <dbReference type="Proteomes" id="UP000326396"/>
    </source>
</evidence>
<evidence type="ECO:0000313" key="2">
    <source>
        <dbReference type="EMBL" id="KAD4888212.1"/>
    </source>
</evidence>
<keyword evidence="3" id="KW-1185">Reference proteome</keyword>
<dbReference type="Pfam" id="PF13966">
    <property type="entry name" value="zf-RVT"/>
    <property type="match status" value="1"/>
</dbReference>
<reference evidence="2 3" key="1">
    <citation type="submission" date="2019-05" db="EMBL/GenBank/DDBJ databases">
        <title>Mikania micrantha, genome provides insights into the molecular mechanism of rapid growth.</title>
        <authorList>
            <person name="Liu B."/>
        </authorList>
    </citation>
    <scope>NUCLEOTIDE SEQUENCE [LARGE SCALE GENOMIC DNA]</scope>
    <source>
        <strain evidence="2">NLD-2019</strain>
        <tissue evidence="2">Leaf</tissue>
    </source>
</reference>
<dbReference type="PANTHER" id="PTHR33116">
    <property type="entry name" value="REVERSE TRANSCRIPTASE ZINC-BINDING DOMAIN-CONTAINING PROTEIN-RELATED-RELATED"/>
    <property type="match status" value="1"/>
</dbReference>
<dbReference type="AlphaFoldDB" id="A0A5N6NGM8"/>
<dbReference type="OrthoDB" id="696485at2759"/>
<evidence type="ECO:0000259" key="1">
    <source>
        <dbReference type="Pfam" id="PF13966"/>
    </source>
</evidence>
<name>A0A5N6NGM8_9ASTR</name>
<organism evidence="2 3">
    <name type="scientific">Mikania micrantha</name>
    <name type="common">bitter vine</name>
    <dbReference type="NCBI Taxonomy" id="192012"/>
    <lineage>
        <taxon>Eukaryota</taxon>
        <taxon>Viridiplantae</taxon>
        <taxon>Streptophyta</taxon>
        <taxon>Embryophyta</taxon>
        <taxon>Tracheophyta</taxon>
        <taxon>Spermatophyta</taxon>
        <taxon>Magnoliopsida</taxon>
        <taxon>eudicotyledons</taxon>
        <taxon>Gunneridae</taxon>
        <taxon>Pentapetalae</taxon>
        <taxon>asterids</taxon>
        <taxon>campanulids</taxon>
        <taxon>Asterales</taxon>
        <taxon>Asteraceae</taxon>
        <taxon>Asteroideae</taxon>
        <taxon>Heliantheae alliance</taxon>
        <taxon>Eupatorieae</taxon>
        <taxon>Mikania</taxon>
    </lineage>
</organism>
<protein>
    <recommendedName>
        <fullName evidence="1">Reverse transcriptase zinc-binding domain-containing protein</fullName>
    </recommendedName>
</protein>
<dbReference type="Proteomes" id="UP000326396">
    <property type="component" value="Linkage Group LG19"/>
</dbReference>
<dbReference type="InterPro" id="IPR026960">
    <property type="entry name" value="RVT-Znf"/>
</dbReference>
<proteinExistence type="predicted"/>
<sequence length="127" mass="15376">MCQLCLGEVEDIDHIFIRCPFAQEIWRRLSWWLNEELIRFSSVEELLKALKGWKGMLKKVTTCIYTSLWCIWSTRNNWIFDKRRCSVDNIVEEIKTQAFPWISNRSRNMTFNWQKWNVSPMKGILKL</sequence>
<comment type="caution">
    <text evidence="2">The sequence shown here is derived from an EMBL/GenBank/DDBJ whole genome shotgun (WGS) entry which is preliminary data.</text>
</comment>
<feature type="domain" description="Reverse transcriptase zinc-binding" evidence="1">
    <location>
        <begin position="2"/>
        <end position="26"/>
    </location>
</feature>
<dbReference type="PANTHER" id="PTHR33116:SF78">
    <property type="entry name" value="OS12G0587133 PROTEIN"/>
    <property type="match status" value="1"/>
</dbReference>
<dbReference type="EMBL" id="SZYD01000011">
    <property type="protein sequence ID" value="KAD4888212.1"/>
    <property type="molecule type" value="Genomic_DNA"/>
</dbReference>